<protein>
    <submittedName>
        <fullName evidence="4">VWA domain-containing protein</fullName>
    </submittedName>
</protein>
<sequence length="956" mass="103971">MGIELSSPLAMLLLLPSLLLLWWMLKGTLRLRGSRKFAVIATRAIILGLLVALAAGIHPYKLLQHRQVVIVADRSASMEDEAGLEQWIAGAWSSKQDDDGVAVVAFGANAVIDSIPSAQAEADQGRYAFIAKPNSSFTNMAAGMRHAAALLQGYDGGRIVLVTDGKENSGDARREARLLRDAGIPVDVYHWPSGGGSDAAIEALKLPAVMKEGESFSFQISVRSTFSGMAELRLYEGNKEVGISGVQLERGDNLFSLRGVASEAGFHTYRAELYAEADGQAANNTAHAFSRITGPGTVLIVEGEPGSSGNMEAAIAASFIRTETVSPEQLPLELTDYAAYDSVVLNNVPATRISEKPMRWLDSAVADFGIGLVMLGGDSSFGLGGYFDTPIERALPVYMDLQGRKQMPTLGLTLIIDRSGSMSGHSLELAKEAAMRTVELMREEDTVGVIAFDSSPWWVVEPTRLQDKESVLSAIQAIGADGGTDIYKALQSGFEGLLKVDAQRRHMILLTDGQSATSTPYSTITNGMKENGITLSTVAVGQGADKRLLEELASAGAGRYYYTEDQSTIPAIFSRETVLISRTYVVEGAIAPIVGSAGDWERLWQDGVPQLQAYIATTPKELAEVALWSSEEDPLLARWSYGAGKTVAWTSDSAGKWSRDWVLWPSYPNVLTEWVKWTFPQFQHEQYQIETRLRGEAAELTVTSTTDHSPSVNGTLAVRIREHSGNERTIGLSPAGLGQFRGELPSAEPGAYLAGIGSLNDEAFTGGTTAGFIIPYSPEYRIGGDEGEQLLHAVASLTGGRVLQSEEEVFRFQPPAIRKPYDWTREMLIAILLLWLLDIALRRLSLPWAGWAGLLRRAMFRKKSGVPERLTTGDSQHVLVRMKERKAKRSSFSSSSHAGDEGHVRLREEAKDAPLSSERLTGEQSDNRDDRMSVEQENAQTATVSRLLAAKKKNRQ</sequence>
<dbReference type="Gene3D" id="3.40.50.410">
    <property type="entry name" value="von Willebrand factor, type A domain"/>
    <property type="match status" value="1"/>
</dbReference>
<name>A0ABW3HPW9_9BACL</name>
<feature type="compositionally biased region" description="Basic and acidic residues" evidence="1">
    <location>
        <begin position="898"/>
        <end position="912"/>
    </location>
</feature>
<keyword evidence="2" id="KW-0472">Membrane</keyword>
<dbReference type="Gene3D" id="3.40.50.880">
    <property type="match status" value="2"/>
</dbReference>
<organism evidence="4 5">
    <name type="scientific">Paenibacillus chungangensis</name>
    <dbReference type="NCBI Taxonomy" id="696535"/>
    <lineage>
        <taxon>Bacteria</taxon>
        <taxon>Bacillati</taxon>
        <taxon>Bacillota</taxon>
        <taxon>Bacilli</taxon>
        <taxon>Bacillales</taxon>
        <taxon>Paenibacillaceae</taxon>
        <taxon>Paenibacillus</taxon>
    </lineage>
</organism>
<keyword evidence="5" id="KW-1185">Reference proteome</keyword>
<dbReference type="Pfam" id="PF00092">
    <property type="entry name" value="VWA"/>
    <property type="match status" value="1"/>
</dbReference>
<dbReference type="InterPro" id="IPR029062">
    <property type="entry name" value="Class_I_gatase-like"/>
</dbReference>
<dbReference type="SUPFAM" id="SSF53300">
    <property type="entry name" value="vWA-like"/>
    <property type="match status" value="2"/>
</dbReference>
<dbReference type="InterPro" id="IPR036465">
    <property type="entry name" value="vWFA_dom_sf"/>
</dbReference>
<feature type="region of interest" description="Disordered" evidence="1">
    <location>
        <begin position="885"/>
        <end position="956"/>
    </location>
</feature>
<feature type="compositionally biased region" description="Basic and acidic residues" evidence="1">
    <location>
        <begin position="925"/>
        <end position="934"/>
    </location>
</feature>
<dbReference type="Pfam" id="PF13768">
    <property type="entry name" value="VWA_3"/>
    <property type="match status" value="1"/>
</dbReference>
<evidence type="ECO:0000256" key="2">
    <source>
        <dbReference type="SAM" id="Phobius"/>
    </source>
</evidence>
<dbReference type="CDD" id="cd00198">
    <property type="entry name" value="vWFA"/>
    <property type="match status" value="1"/>
</dbReference>
<dbReference type="PANTHER" id="PTHR37947">
    <property type="entry name" value="BLL2462 PROTEIN"/>
    <property type="match status" value="1"/>
</dbReference>
<dbReference type="SMART" id="SM00327">
    <property type="entry name" value="VWA"/>
    <property type="match status" value="2"/>
</dbReference>
<dbReference type="SUPFAM" id="SSF52317">
    <property type="entry name" value="Class I glutamine amidotransferase-like"/>
    <property type="match status" value="1"/>
</dbReference>
<feature type="domain" description="VWFA" evidence="3">
    <location>
        <begin position="411"/>
        <end position="576"/>
    </location>
</feature>
<evidence type="ECO:0000313" key="4">
    <source>
        <dbReference type="EMBL" id="MFD0959581.1"/>
    </source>
</evidence>
<dbReference type="RefSeq" id="WP_377563739.1">
    <property type="nucleotide sequence ID" value="NZ_JBHTJZ010000009.1"/>
</dbReference>
<gene>
    <name evidence="4" type="ORF">ACFQ2I_09260</name>
</gene>
<reference evidence="5" key="1">
    <citation type="journal article" date="2019" name="Int. J. Syst. Evol. Microbiol.">
        <title>The Global Catalogue of Microorganisms (GCM) 10K type strain sequencing project: providing services to taxonomists for standard genome sequencing and annotation.</title>
        <authorList>
            <consortium name="The Broad Institute Genomics Platform"/>
            <consortium name="The Broad Institute Genome Sequencing Center for Infectious Disease"/>
            <person name="Wu L."/>
            <person name="Ma J."/>
        </authorList>
    </citation>
    <scope>NUCLEOTIDE SEQUENCE [LARGE SCALE GENOMIC DNA]</scope>
    <source>
        <strain evidence="5">CCUG 59129</strain>
    </source>
</reference>
<evidence type="ECO:0000259" key="3">
    <source>
        <dbReference type="PROSITE" id="PS50234"/>
    </source>
</evidence>
<keyword evidence="2" id="KW-1133">Transmembrane helix</keyword>
<feature type="transmembrane region" description="Helical" evidence="2">
    <location>
        <begin position="6"/>
        <end position="25"/>
    </location>
</feature>
<dbReference type="Proteomes" id="UP001596989">
    <property type="component" value="Unassembled WGS sequence"/>
</dbReference>
<dbReference type="EMBL" id="JBHTJZ010000009">
    <property type="protein sequence ID" value="MFD0959581.1"/>
    <property type="molecule type" value="Genomic_DNA"/>
</dbReference>
<accession>A0ABW3HPW9</accession>
<dbReference type="InterPro" id="IPR002035">
    <property type="entry name" value="VWF_A"/>
</dbReference>
<keyword evidence="2" id="KW-0812">Transmembrane</keyword>
<dbReference type="PROSITE" id="PS50234">
    <property type="entry name" value="VWFA"/>
    <property type="match status" value="1"/>
</dbReference>
<dbReference type="PANTHER" id="PTHR37947:SF2">
    <property type="entry name" value="VON WILLEBRAND FACTOR TYPE A"/>
    <property type="match status" value="1"/>
</dbReference>
<feature type="compositionally biased region" description="Polar residues" evidence="1">
    <location>
        <begin position="935"/>
        <end position="944"/>
    </location>
</feature>
<evidence type="ECO:0000313" key="5">
    <source>
        <dbReference type="Proteomes" id="UP001596989"/>
    </source>
</evidence>
<evidence type="ECO:0000256" key="1">
    <source>
        <dbReference type="SAM" id="MobiDB-lite"/>
    </source>
</evidence>
<proteinExistence type="predicted"/>
<comment type="caution">
    <text evidence="4">The sequence shown here is derived from an EMBL/GenBank/DDBJ whole genome shotgun (WGS) entry which is preliminary data.</text>
</comment>
<feature type="transmembrane region" description="Helical" evidence="2">
    <location>
        <begin position="37"/>
        <end position="57"/>
    </location>
</feature>